<reference evidence="1 2" key="1">
    <citation type="journal article" date="2020" name="Cell">
        <title>Large-Scale Comparative Analyses of Tick Genomes Elucidate Their Genetic Diversity and Vector Capacities.</title>
        <authorList>
            <consortium name="Tick Genome and Microbiome Consortium (TIGMIC)"/>
            <person name="Jia N."/>
            <person name="Wang J."/>
            <person name="Shi W."/>
            <person name="Du L."/>
            <person name="Sun Y."/>
            <person name="Zhan W."/>
            <person name="Jiang J.F."/>
            <person name="Wang Q."/>
            <person name="Zhang B."/>
            <person name="Ji P."/>
            <person name="Bell-Sakyi L."/>
            <person name="Cui X.M."/>
            <person name="Yuan T.T."/>
            <person name="Jiang B.G."/>
            <person name="Yang W.F."/>
            <person name="Lam T.T."/>
            <person name="Chang Q.C."/>
            <person name="Ding S.J."/>
            <person name="Wang X.J."/>
            <person name="Zhu J.G."/>
            <person name="Ruan X.D."/>
            <person name="Zhao L."/>
            <person name="Wei J.T."/>
            <person name="Ye R.Z."/>
            <person name="Que T.C."/>
            <person name="Du C.H."/>
            <person name="Zhou Y.H."/>
            <person name="Cheng J.X."/>
            <person name="Dai P.F."/>
            <person name="Guo W.B."/>
            <person name="Han X.H."/>
            <person name="Huang E.J."/>
            <person name="Li L.F."/>
            <person name="Wei W."/>
            <person name="Gao Y.C."/>
            <person name="Liu J.Z."/>
            <person name="Shao H.Z."/>
            <person name="Wang X."/>
            <person name="Wang C.C."/>
            <person name="Yang T.C."/>
            <person name="Huo Q.B."/>
            <person name="Li W."/>
            <person name="Chen H.Y."/>
            <person name="Chen S.E."/>
            <person name="Zhou L.G."/>
            <person name="Ni X.B."/>
            <person name="Tian J.H."/>
            <person name="Sheng Y."/>
            <person name="Liu T."/>
            <person name="Pan Y.S."/>
            <person name="Xia L.Y."/>
            <person name="Li J."/>
            <person name="Zhao F."/>
            <person name="Cao W.C."/>
        </authorList>
    </citation>
    <scope>NUCLEOTIDE SEQUENCE [LARGE SCALE GENOMIC DNA]</scope>
    <source>
        <strain evidence="1">Iper-2018</strain>
    </source>
</reference>
<dbReference type="EMBL" id="JABSTQ010002976">
    <property type="protein sequence ID" value="KAG0443729.1"/>
    <property type="molecule type" value="Genomic_DNA"/>
</dbReference>
<name>A0AC60QWS9_IXOPE</name>
<gene>
    <name evidence="1" type="ORF">HPB47_014592</name>
</gene>
<proteinExistence type="predicted"/>
<protein>
    <submittedName>
        <fullName evidence="1">Uncharacterized protein</fullName>
    </submittedName>
</protein>
<evidence type="ECO:0000313" key="2">
    <source>
        <dbReference type="Proteomes" id="UP000805193"/>
    </source>
</evidence>
<comment type="caution">
    <text evidence="1">The sequence shown here is derived from an EMBL/GenBank/DDBJ whole genome shotgun (WGS) entry which is preliminary data.</text>
</comment>
<accession>A0AC60QWS9</accession>
<keyword evidence="2" id="KW-1185">Reference proteome</keyword>
<dbReference type="Proteomes" id="UP000805193">
    <property type="component" value="Unassembled WGS sequence"/>
</dbReference>
<sequence length="161" mass="17857">MLGGKCKFQLLGWTTKTRQWVRTDTNDSFRAKCAISRKSIVVATMGESALKTRLQRAKHQSGGESAASSLSITSYLPASDLVPDTPRHKHADANTLRAATLDADCRKHEMAVEAEILWTMKAVSSHYSYNSCRDVASVFQRMFPDSEIARSSSCNEKRVVT</sequence>
<organism evidence="1 2">
    <name type="scientific">Ixodes persulcatus</name>
    <name type="common">Taiga tick</name>
    <dbReference type="NCBI Taxonomy" id="34615"/>
    <lineage>
        <taxon>Eukaryota</taxon>
        <taxon>Metazoa</taxon>
        <taxon>Ecdysozoa</taxon>
        <taxon>Arthropoda</taxon>
        <taxon>Chelicerata</taxon>
        <taxon>Arachnida</taxon>
        <taxon>Acari</taxon>
        <taxon>Parasitiformes</taxon>
        <taxon>Ixodida</taxon>
        <taxon>Ixodoidea</taxon>
        <taxon>Ixodidae</taxon>
        <taxon>Ixodinae</taxon>
        <taxon>Ixodes</taxon>
    </lineage>
</organism>
<evidence type="ECO:0000313" key="1">
    <source>
        <dbReference type="EMBL" id="KAG0443729.1"/>
    </source>
</evidence>